<dbReference type="InterPro" id="IPR003849">
    <property type="entry name" value="Preprotein_translocase_YajC"/>
</dbReference>
<dbReference type="eggNOG" id="COG1862">
    <property type="taxonomic scope" value="Bacteria"/>
</dbReference>
<name>A0A0R2KI39_9LACO</name>
<evidence type="ECO:0000256" key="2">
    <source>
        <dbReference type="ARBA" id="ARBA00006742"/>
    </source>
</evidence>
<comment type="similarity">
    <text evidence="2">Belongs to the YajC family.</text>
</comment>
<dbReference type="PRINTS" id="PR01853">
    <property type="entry name" value="YAJCTRNLCASE"/>
</dbReference>
<evidence type="ECO:0000256" key="1">
    <source>
        <dbReference type="ARBA" id="ARBA00004162"/>
    </source>
</evidence>
<gene>
    <name evidence="11" type="ORF">IV53_GL001015</name>
</gene>
<dbReference type="EMBL" id="JQBZ01000025">
    <property type="protein sequence ID" value="KRN89042.1"/>
    <property type="molecule type" value="Genomic_DNA"/>
</dbReference>
<protein>
    <recommendedName>
        <fullName evidence="13">Preprotein translocase subunit YajC</fullName>
    </recommendedName>
</protein>
<dbReference type="PANTHER" id="PTHR33909:SF1">
    <property type="entry name" value="SEC TRANSLOCON ACCESSORY COMPLEX SUBUNIT YAJC"/>
    <property type="match status" value="1"/>
</dbReference>
<comment type="subcellular location">
    <subcellularLocation>
        <location evidence="1">Cell membrane</location>
        <topology evidence="1">Single-pass membrane protein</topology>
    </subcellularLocation>
</comment>
<organism evidence="11 12">
    <name type="scientific">Ligilactobacillus ceti DSM 22408</name>
    <dbReference type="NCBI Taxonomy" id="1122146"/>
    <lineage>
        <taxon>Bacteria</taxon>
        <taxon>Bacillati</taxon>
        <taxon>Bacillota</taxon>
        <taxon>Bacilli</taxon>
        <taxon>Lactobacillales</taxon>
        <taxon>Lactobacillaceae</taxon>
        <taxon>Ligilactobacillus</taxon>
    </lineage>
</organism>
<evidence type="ECO:0000256" key="10">
    <source>
        <dbReference type="SAM" id="Phobius"/>
    </source>
</evidence>
<evidence type="ECO:0000256" key="3">
    <source>
        <dbReference type="ARBA" id="ARBA00022448"/>
    </source>
</evidence>
<evidence type="ECO:0000256" key="9">
    <source>
        <dbReference type="ARBA" id="ARBA00023136"/>
    </source>
</evidence>
<sequence>MTRMNSTFTTIGMFVVLMLVMYFMMLRPQKKQQKARQEMMDGLSRGNEVITIGGLHGVIDSIDRENKTVTLDCEGVYLVFDIPAIRNVISKTAAVTPEVKPEVKEEVVETVEEIVEEKPADKE</sequence>
<keyword evidence="5 10" id="KW-0812">Transmembrane</keyword>
<evidence type="ECO:0008006" key="13">
    <source>
        <dbReference type="Google" id="ProtNLM"/>
    </source>
</evidence>
<comment type="caution">
    <text evidence="11">The sequence shown here is derived from an EMBL/GenBank/DDBJ whole genome shotgun (WGS) entry which is preliminary data.</text>
</comment>
<dbReference type="STRING" id="1122146.IV53_GL001015"/>
<feature type="transmembrane region" description="Helical" evidence="10">
    <location>
        <begin position="6"/>
        <end position="26"/>
    </location>
</feature>
<keyword evidence="6" id="KW-0653">Protein transport</keyword>
<dbReference type="GO" id="GO:0015031">
    <property type="term" value="P:protein transport"/>
    <property type="evidence" value="ECO:0007669"/>
    <property type="project" value="UniProtKB-KW"/>
</dbReference>
<evidence type="ECO:0000313" key="11">
    <source>
        <dbReference type="EMBL" id="KRN89042.1"/>
    </source>
</evidence>
<dbReference type="NCBIfam" id="TIGR00739">
    <property type="entry name" value="yajC"/>
    <property type="match status" value="1"/>
</dbReference>
<evidence type="ECO:0000256" key="6">
    <source>
        <dbReference type="ARBA" id="ARBA00022927"/>
    </source>
</evidence>
<evidence type="ECO:0000313" key="12">
    <source>
        <dbReference type="Proteomes" id="UP000051500"/>
    </source>
</evidence>
<proteinExistence type="inferred from homology"/>
<keyword evidence="3" id="KW-0813">Transport</keyword>
<evidence type="ECO:0000256" key="7">
    <source>
        <dbReference type="ARBA" id="ARBA00022989"/>
    </source>
</evidence>
<evidence type="ECO:0000256" key="5">
    <source>
        <dbReference type="ARBA" id="ARBA00022692"/>
    </source>
</evidence>
<dbReference type="PANTHER" id="PTHR33909">
    <property type="entry name" value="SEC TRANSLOCON ACCESSORY COMPLEX SUBUNIT YAJC"/>
    <property type="match status" value="1"/>
</dbReference>
<dbReference type="PATRIC" id="fig|1122146.4.peg.1050"/>
<dbReference type="SMART" id="SM01323">
    <property type="entry name" value="YajC"/>
    <property type="match status" value="1"/>
</dbReference>
<keyword evidence="8" id="KW-0811">Translocation</keyword>
<keyword evidence="7 10" id="KW-1133">Transmembrane helix</keyword>
<reference evidence="11 12" key="1">
    <citation type="journal article" date="2015" name="Genome Announc.">
        <title>Expanding the biotechnology potential of lactobacilli through comparative genomics of 213 strains and associated genera.</title>
        <authorList>
            <person name="Sun Z."/>
            <person name="Harris H.M."/>
            <person name="McCann A."/>
            <person name="Guo C."/>
            <person name="Argimon S."/>
            <person name="Zhang W."/>
            <person name="Yang X."/>
            <person name="Jeffery I.B."/>
            <person name="Cooney J.C."/>
            <person name="Kagawa T.F."/>
            <person name="Liu W."/>
            <person name="Song Y."/>
            <person name="Salvetti E."/>
            <person name="Wrobel A."/>
            <person name="Rasinkangas P."/>
            <person name="Parkhill J."/>
            <person name="Rea M.C."/>
            <person name="O'Sullivan O."/>
            <person name="Ritari J."/>
            <person name="Douillard F.P."/>
            <person name="Paul Ross R."/>
            <person name="Yang R."/>
            <person name="Briner A.E."/>
            <person name="Felis G.E."/>
            <person name="de Vos W.M."/>
            <person name="Barrangou R."/>
            <person name="Klaenhammer T.R."/>
            <person name="Caufield P.W."/>
            <person name="Cui Y."/>
            <person name="Zhang H."/>
            <person name="O'Toole P.W."/>
        </authorList>
    </citation>
    <scope>NUCLEOTIDE SEQUENCE [LARGE SCALE GENOMIC DNA]</scope>
    <source>
        <strain evidence="11 12">DSM 22408</strain>
    </source>
</reference>
<keyword evidence="4" id="KW-1003">Cell membrane</keyword>
<evidence type="ECO:0000256" key="4">
    <source>
        <dbReference type="ARBA" id="ARBA00022475"/>
    </source>
</evidence>
<dbReference type="AlphaFoldDB" id="A0A0R2KI39"/>
<dbReference type="GO" id="GO:0005886">
    <property type="term" value="C:plasma membrane"/>
    <property type="evidence" value="ECO:0007669"/>
    <property type="project" value="UniProtKB-SubCell"/>
</dbReference>
<keyword evidence="9 10" id="KW-0472">Membrane</keyword>
<evidence type="ECO:0000256" key="8">
    <source>
        <dbReference type="ARBA" id="ARBA00023010"/>
    </source>
</evidence>
<keyword evidence="12" id="KW-1185">Reference proteome</keyword>
<dbReference type="Pfam" id="PF02699">
    <property type="entry name" value="YajC"/>
    <property type="match status" value="1"/>
</dbReference>
<accession>A0A0R2KI39</accession>
<dbReference type="Proteomes" id="UP000051500">
    <property type="component" value="Unassembled WGS sequence"/>
</dbReference>